<evidence type="ECO:0000256" key="2">
    <source>
        <dbReference type="SAM" id="Phobius"/>
    </source>
</evidence>
<evidence type="ECO:0008006" key="5">
    <source>
        <dbReference type="Google" id="ProtNLM"/>
    </source>
</evidence>
<feature type="transmembrane region" description="Helical" evidence="2">
    <location>
        <begin position="87"/>
        <end position="108"/>
    </location>
</feature>
<evidence type="ECO:0000313" key="4">
    <source>
        <dbReference type="Proteomes" id="UP000198916"/>
    </source>
</evidence>
<dbReference type="STRING" id="332977.SAMN05421740_102273"/>
<organism evidence="3 4">
    <name type="scientific">Parapedobacter koreensis</name>
    <dbReference type="NCBI Taxonomy" id="332977"/>
    <lineage>
        <taxon>Bacteria</taxon>
        <taxon>Pseudomonadati</taxon>
        <taxon>Bacteroidota</taxon>
        <taxon>Sphingobacteriia</taxon>
        <taxon>Sphingobacteriales</taxon>
        <taxon>Sphingobacteriaceae</taxon>
        <taxon>Parapedobacter</taxon>
    </lineage>
</organism>
<name>A0A1H7IKJ2_9SPHI</name>
<feature type="region of interest" description="Disordered" evidence="1">
    <location>
        <begin position="118"/>
        <end position="141"/>
    </location>
</feature>
<keyword evidence="2" id="KW-0812">Transmembrane</keyword>
<sequence length="141" mass="16181">MCVLILSLRQKYNVQPYKQIFIKKMLKKVNHLLALPIKILVLSFIKSPKKANMSAKTIFIVIITVLVTVILMKNMDEVNFWIFGTRSIPKLAVLGVMFFIGAVVGFLLGRPRKKQHQTTQYTDPTFEVNKPLDPADEDYIN</sequence>
<keyword evidence="2" id="KW-1133">Transmembrane helix</keyword>
<feature type="transmembrane region" description="Helical" evidence="2">
    <location>
        <begin position="57"/>
        <end position="75"/>
    </location>
</feature>
<reference evidence="4" key="1">
    <citation type="submission" date="2016-10" db="EMBL/GenBank/DDBJ databases">
        <authorList>
            <person name="Varghese N."/>
            <person name="Submissions S."/>
        </authorList>
    </citation>
    <scope>NUCLEOTIDE SEQUENCE [LARGE SCALE GENOMIC DNA]</scope>
    <source>
        <strain evidence="4">Jip14</strain>
    </source>
</reference>
<keyword evidence="2" id="KW-0472">Membrane</keyword>
<evidence type="ECO:0000313" key="3">
    <source>
        <dbReference type="EMBL" id="SEK62989.1"/>
    </source>
</evidence>
<protein>
    <recommendedName>
        <fullName evidence="5">Lipopolysaccharide assembly protein A domain-containing protein</fullName>
    </recommendedName>
</protein>
<dbReference type="Proteomes" id="UP000198916">
    <property type="component" value="Unassembled WGS sequence"/>
</dbReference>
<keyword evidence="4" id="KW-1185">Reference proteome</keyword>
<evidence type="ECO:0000256" key="1">
    <source>
        <dbReference type="SAM" id="MobiDB-lite"/>
    </source>
</evidence>
<gene>
    <name evidence="3" type="ORF">SAMN05421740_102273</name>
</gene>
<accession>A0A1H7IKJ2</accession>
<dbReference type="EMBL" id="FNZR01000002">
    <property type="protein sequence ID" value="SEK62989.1"/>
    <property type="molecule type" value="Genomic_DNA"/>
</dbReference>
<proteinExistence type="predicted"/>
<dbReference type="AlphaFoldDB" id="A0A1H7IKJ2"/>